<gene>
    <name evidence="2" type="ORF">THAOC_21147</name>
</gene>
<sequence>TPWPEAPESKESGRPPRVDGDGFLRHRLGWEPILAVKVIIPRNGGSSGLTQDEGVSVFRDGKLGVGQQERSHEDSSEWIRTAQWQTVCQVGNCGYVVTPAHGRLAGPRPRPQSTIS</sequence>
<dbReference type="Proteomes" id="UP000266841">
    <property type="component" value="Unassembled WGS sequence"/>
</dbReference>
<dbReference type="AlphaFoldDB" id="K0S0A8"/>
<feature type="compositionally biased region" description="Basic and acidic residues" evidence="1">
    <location>
        <begin position="7"/>
        <end position="20"/>
    </location>
</feature>
<protein>
    <submittedName>
        <fullName evidence="2">Uncharacterized protein</fullName>
    </submittedName>
</protein>
<evidence type="ECO:0000313" key="2">
    <source>
        <dbReference type="EMBL" id="EJK58705.1"/>
    </source>
</evidence>
<accession>K0S0A8</accession>
<organism evidence="2 3">
    <name type="scientific">Thalassiosira oceanica</name>
    <name type="common">Marine diatom</name>
    <dbReference type="NCBI Taxonomy" id="159749"/>
    <lineage>
        <taxon>Eukaryota</taxon>
        <taxon>Sar</taxon>
        <taxon>Stramenopiles</taxon>
        <taxon>Ochrophyta</taxon>
        <taxon>Bacillariophyta</taxon>
        <taxon>Coscinodiscophyceae</taxon>
        <taxon>Thalassiosirophycidae</taxon>
        <taxon>Thalassiosirales</taxon>
        <taxon>Thalassiosiraceae</taxon>
        <taxon>Thalassiosira</taxon>
    </lineage>
</organism>
<proteinExistence type="predicted"/>
<name>K0S0A8_THAOC</name>
<reference evidence="2 3" key="1">
    <citation type="journal article" date="2012" name="Genome Biol.">
        <title>Genome and low-iron response of an oceanic diatom adapted to chronic iron limitation.</title>
        <authorList>
            <person name="Lommer M."/>
            <person name="Specht M."/>
            <person name="Roy A.S."/>
            <person name="Kraemer L."/>
            <person name="Andreson R."/>
            <person name="Gutowska M.A."/>
            <person name="Wolf J."/>
            <person name="Bergner S.V."/>
            <person name="Schilhabel M.B."/>
            <person name="Klostermeier U.C."/>
            <person name="Beiko R.G."/>
            <person name="Rosenstiel P."/>
            <person name="Hippler M."/>
            <person name="Laroche J."/>
        </authorList>
    </citation>
    <scope>NUCLEOTIDE SEQUENCE [LARGE SCALE GENOMIC DNA]</scope>
    <source>
        <strain evidence="2 3">CCMP1005</strain>
    </source>
</reference>
<feature type="region of interest" description="Disordered" evidence="1">
    <location>
        <begin position="1"/>
        <end position="20"/>
    </location>
</feature>
<dbReference type="EMBL" id="AGNL01024453">
    <property type="protein sequence ID" value="EJK58705.1"/>
    <property type="molecule type" value="Genomic_DNA"/>
</dbReference>
<feature type="non-terminal residue" evidence="2">
    <location>
        <position position="1"/>
    </location>
</feature>
<evidence type="ECO:0000313" key="3">
    <source>
        <dbReference type="Proteomes" id="UP000266841"/>
    </source>
</evidence>
<evidence type="ECO:0000256" key="1">
    <source>
        <dbReference type="SAM" id="MobiDB-lite"/>
    </source>
</evidence>
<keyword evidence="3" id="KW-1185">Reference proteome</keyword>
<comment type="caution">
    <text evidence="2">The sequence shown here is derived from an EMBL/GenBank/DDBJ whole genome shotgun (WGS) entry which is preliminary data.</text>
</comment>